<evidence type="ECO:0000256" key="1">
    <source>
        <dbReference type="ARBA" id="ARBA00010617"/>
    </source>
</evidence>
<keyword evidence="4" id="KW-1185">Reference proteome</keyword>
<dbReference type="InterPro" id="IPR001128">
    <property type="entry name" value="Cyt_P450"/>
</dbReference>
<keyword evidence="2" id="KW-0479">Metal-binding</keyword>
<dbReference type="PROSITE" id="PS00086">
    <property type="entry name" value="CYTOCHROME_P450"/>
    <property type="match status" value="1"/>
</dbReference>
<dbReference type="EMBL" id="BAAAUV010000012">
    <property type="protein sequence ID" value="GAA3221734.1"/>
    <property type="molecule type" value="Genomic_DNA"/>
</dbReference>
<dbReference type="Pfam" id="PF00067">
    <property type="entry name" value="p450"/>
    <property type="match status" value="1"/>
</dbReference>
<dbReference type="RefSeq" id="WP_344831959.1">
    <property type="nucleotide sequence ID" value="NZ_BAAAUV010000012.1"/>
</dbReference>
<evidence type="ECO:0000313" key="3">
    <source>
        <dbReference type="EMBL" id="GAA3221734.1"/>
    </source>
</evidence>
<keyword evidence="2" id="KW-0503">Monooxygenase</keyword>
<dbReference type="PANTHER" id="PTHR46696:SF1">
    <property type="entry name" value="CYTOCHROME P450 YJIB-RELATED"/>
    <property type="match status" value="1"/>
</dbReference>
<dbReference type="PRINTS" id="PR00359">
    <property type="entry name" value="BP450"/>
</dbReference>
<proteinExistence type="inferred from homology"/>
<dbReference type="Gene3D" id="1.10.630.10">
    <property type="entry name" value="Cytochrome P450"/>
    <property type="match status" value="1"/>
</dbReference>
<accession>A0ABP6QDC9</accession>
<name>A0ABP6QDC9_9ACTN</name>
<dbReference type="InterPro" id="IPR017972">
    <property type="entry name" value="Cyt_P450_CS"/>
</dbReference>
<protein>
    <submittedName>
        <fullName evidence="3">Cytochrome P450</fullName>
    </submittedName>
</protein>
<comment type="caution">
    <text evidence="3">The sequence shown here is derived from an EMBL/GenBank/DDBJ whole genome shotgun (WGS) entry which is preliminary data.</text>
</comment>
<reference evidence="4" key="1">
    <citation type="journal article" date="2019" name="Int. J. Syst. Evol. Microbiol.">
        <title>The Global Catalogue of Microorganisms (GCM) 10K type strain sequencing project: providing services to taxonomists for standard genome sequencing and annotation.</title>
        <authorList>
            <consortium name="The Broad Institute Genomics Platform"/>
            <consortium name="The Broad Institute Genome Sequencing Center for Infectious Disease"/>
            <person name="Wu L."/>
            <person name="Ma J."/>
        </authorList>
    </citation>
    <scope>NUCLEOTIDE SEQUENCE [LARGE SCALE GENOMIC DNA]</scope>
    <source>
        <strain evidence="4">JCM 9377</strain>
    </source>
</reference>
<dbReference type="Proteomes" id="UP001501237">
    <property type="component" value="Unassembled WGS sequence"/>
</dbReference>
<keyword evidence="2" id="KW-0560">Oxidoreductase</keyword>
<dbReference type="InterPro" id="IPR002397">
    <property type="entry name" value="Cyt_P450_B"/>
</dbReference>
<evidence type="ECO:0000313" key="4">
    <source>
        <dbReference type="Proteomes" id="UP001501237"/>
    </source>
</evidence>
<gene>
    <name evidence="3" type="ORF">GCM10010468_47060</name>
</gene>
<evidence type="ECO:0000256" key="2">
    <source>
        <dbReference type="RuleBase" id="RU000461"/>
    </source>
</evidence>
<comment type="similarity">
    <text evidence="1 2">Belongs to the cytochrome P450 family.</text>
</comment>
<keyword evidence="2" id="KW-0349">Heme</keyword>
<organism evidence="3 4">
    <name type="scientific">Actinocorallia longicatena</name>
    <dbReference type="NCBI Taxonomy" id="111803"/>
    <lineage>
        <taxon>Bacteria</taxon>
        <taxon>Bacillati</taxon>
        <taxon>Actinomycetota</taxon>
        <taxon>Actinomycetes</taxon>
        <taxon>Streptosporangiales</taxon>
        <taxon>Thermomonosporaceae</taxon>
        <taxon>Actinocorallia</taxon>
    </lineage>
</organism>
<dbReference type="InterPro" id="IPR036396">
    <property type="entry name" value="Cyt_P450_sf"/>
</dbReference>
<keyword evidence="2" id="KW-0408">Iron</keyword>
<dbReference type="SUPFAM" id="SSF48264">
    <property type="entry name" value="Cytochrome P450"/>
    <property type="match status" value="1"/>
</dbReference>
<dbReference type="PANTHER" id="PTHR46696">
    <property type="entry name" value="P450, PUTATIVE (EUROFUNG)-RELATED"/>
    <property type="match status" value="1"/>
</dbReference>
<sequence length="411" mass="44593">MQTATYLAEYDALPDPAAALARLTGWLRTDWRALFAELRRDRPVLVTPAFTLVTCYDDVTEVLSRPGSFPVSAYVPAMEAALGGPNMLTRDGTPMARREKGLMQVMLAPEDVPALRALTGELADEALDAADGDLEAVGALFRGVPLKVCARYFGFPGPDETTLSRWSRAVMTDVTANFAGDPEVHAASVEAGAEMMAYLRELVAARRAGPDGSDVLGRLVRTRLPEELGFDDERLAINVAGLLLGFVENAAGSLTHLVCRLLERPELHAEAALAAADPDRFDPYVWEALRFDPFLKMIVRYAAHDHVLASGGTIPGGRLVLAAVASAMFDETVVADPAEFRLDRPDHTRLHFGHGPHTCLGVDAGRVVIAETARRLLLRPGLRAEGEVLRDRGIFPDRLVLRLDSDPRKGA</sequence>